<gene>
    <name evidence="2" type="primary">6051443</name>
    <name evidence="1" type="ORF">CpipJ_CPIJ017461</name>
</gene>
<dbReference type="InterPro" id="IPR036812">
    <property type="entry name" value="NAD(P)_OxRdtase_dom_sf"/>
</dbReference>
<dbReference type="EnsemblMetazoa" id="CPIJ017461-RA">
    <property type="protein sequence ID" value="CPIJ017461-PA"/>
    <property type="gene ID" value="CPIJ017461"/>
</dbReference>
<dbReference type="eggNOG" id="KOG1577">
    <property type="taxonomic scope" value="Eukaryota"/>
</dbReference>
<dbReference type="InParanoid" id="B0XE07"/>
<dbReference type="STRING" id="7176.B0XE07"/>
<dbReference type="KEGG" id="cqu:CpipJ_CPIJ017461"/>
<sequence length="68" mass="7676">MFGLDIGTIPIPKPSNRTETLENIDIFDFQLTVEEIALMDAFATGKRAVPLKYYSHHREYPFGGGDDD</sequence>
<dbReference type="AlphaFoldDB" id="B0XE07"/>
<reference evidence="2" key="2">
    <citation type="submission" date="2021-02" db="UniProtKB">
        <authorList>
            <consortium name="EnsemblMetazoa"/>
        </authorList>
    </citation>
    <scope>IDENTIFICATION</scope>
    <source>
        <strain evidence="2">JHB</strain>
    </source>
</reference>
<dbReference type="Gene3D" id="3.20.20.100">
    <property type="entry name" value="NADP-dependent oxidoreductase domain"/>
    <property type="match status" value="1"/>
</dbReference>
<dbReference type="Proteomes" id="UP000002320">
    <property type="component" value="Unassembled WGS sequence"/>
</dbReference>
<dbReference type="OMA" id="DRICGFR"/>
<evidence type="ECO:0000313" key="1">
    <source>
        <dbReference type="EMBL" id="EDS45779.1"/>
    </source>
</evidence>
<organism>
    <name type="scientific">Culex quinquefasciatus</name>
    <name type="common">Southern house mosquito</name>
    <name type="synonym">Culex pungens</name>
    <dbReference type="NCBI Taxonomy" id="7176"/>
    <lineage>
        <taxon>Eukaryota</taxon>
        <taxon>Metazoa</taxon>
        <taxon>Ecdysozoa</taxon>
        <taxon>Arthropoda</taxon>
        <taxon>Hexapoda</taxon>
        <taxon>Insecta</taxon>
        <taxon>Pterygota</taxon>
        <taxon>Neoptera</taxon>
        <taxon>Endopterygota</taxon>
        <taxon>Diptera</taxon>
        <taxon>Nematocera</taxon>
        <taxon>Culicoidea</taxon>
        <taxon>Culicidae</taxon>
        <taxon>Culicinae</taxon>
        <taxon>Culicini</taxon>
        <taxon>Culex</taxon>
        <taxon>Culex</taxon>
    </lineage>
</organism>
<dbReference type="VEuPathDB" id="VectorBase:CPIJ017461"/>
<dbReference type="EMBL" id="DS232795">
    <property type="protein sequence ID" value="EDS45779.1"/>
    <property type="molecule type" value="Genomic_DNA"/>
</dbReference>
<keyword evidence="3" id="KW-1185">Reference proteome</keyword>
<proteinExistence type="predicted"/>
<protein>
    <submittedName>
        <fullName evidence="1 2">Aldo-keto reductase</fullName>
    </submittedName>
</protein>
<accession>B0XE07</accession>
<dbReference type="SUPFAM" id="SSF51430">
    <property type="entry name" value="NAD(P)-linked oxidoreductase"/>
    <property type="match status" value="1"/>
</dbReference>
<dbReference type="HOGENOM" id="CLU_2796500_0_0_1"/>
<reference evidence="1" key="1">
    <citation type="submission" date="2007-03" db="EMBL/GenBank/DDBJ databases">
        <title>Annotation of Culex pipiens quinquefasciatus.</title>
        <authorList>
            <consortium name="The Broad Institute Genome Sequencing Platform"/>
            <person name="Atkinson P.W."/>
            <person name="Hemingway J."/>
            <person name="Christensen B.M."/>
            <person name="Higgs S."/>
            <person name="Kodira C."/>
            <person name="Hannick L."/>
            <person name="Megy K."/>
            <person name="O'Leary S."/>
            <person name="Pearson M."/>
            <person name="Haas B.J."/>
            <person name="Mauceli E."/>
            <person name="Wortman J.R."/>
            <person name="Lee N.H."/>
            <person name="Guigo R."/>
            <person name="Stanke M."/>
            <person name="Alvarado L."/>
            <person name="Amedeo P."/>
            <person name="Antoine C.H."/>
            <person name="Arensburger P."/>
            <person name="Bidwell S.L."/>
            <person name="Crawford M."/>
            <person name="Camaro F."/>
            <person name="Devon K."/>
            <person name="Engels R."/>
            <person name="Hammond M."/>
            <person name="Howarth C."/>
            <person name="Koehrsen M."/>
            <person name="Lawson D."/>
            <person name="Montgomery P."/>
            <person name="Nene V."/>
            <person name="Nusbaum C."/>
            <person name="Puiu D."/>
            <person name="Romero-Severson J."/>
            <person name="Severson D.W."/>
            <person name="Shumway M."/>
            <person name="Sisk P."/>
            <person name="Stolte C."/>
            <person name="Zeng Q."/>
            <person name="Eisenstadt E."/>
            <person name="Fraser-Liggett C."/>
            <person name="Strausberg R."/>
            <person name="Galagan J."/>
            <person name="Birren B."/>
            <person name="Collins F.H."/>
        </authorList>
    </citation>
    <scope>NUCLEOTIDE SEQUENCE [LARGE SCALE GENOMIC DNA]</scope>
    <source>
        <strain evidence="1">JHB</strain>
    </source>
</reference>
<dbReference type="OrthoDB" id="416253at2759"/>
<evidence type="ECO:0000313" key="2">
    <source>
        <dbReference type="EnsemblMetazoa" id="CPIJ017461-PA"/>
    </source>
</evidence>
<name>B0XE07_CULQU</name>
<dbReference type="VEuPathDB" id="VectorBase:CQUJHB015697"/>
<evidence type="ECO:0000313" key="3">
    <source>
        <dbReference type="Proteomes" id="UP000002320"/>
    </source>
</evidence>